<sequence>MDKDIVIESWDVVCITATGKKLSFLELGLEVPESATENVDSIILENFKCTWSDDEDNIS</sequence>
<name>A0A0F9BRE9_9ZZZZ</name>
<organism evidence="1">
    <name type="scientific">marine sediment metagenome</name>
    <dbReference type="NCBI Taxonomy" id="412755"/>
    <lineage>
        <taxon>unclassified sequences</taxon>
        <taxon>metagenomes</taxon>
        <taxon>ecological metagenomes</taxon>
    </lineage>
</organism>
<accession>A0A0F9BRE9</accession>
<dbReference type="AlphaFoldDB" id="A0A0F9BRE9"/>
<comment type="caution">
    <text evidence="1">The sequence shown here is derived from an EMBL/GenBank/DDBJ whole genome shotgun (WGS) entry which is preliminary data.</text>
</comment>
<dbReference type="EMBL" id="LAZR01036580">
    <property type="protein sequence ID" value="KKL24475.1"/>
    <property type="molecule type" value="Genomic_DNA"/>
</dbReference>
<gene>
    <name evidence="1" type="ORF">LCGC14_2414930</name>
</gene>
<reference evidence="1" key="1">
    <citation type="journal article" date="2015" name="Nature">
        <title>Complex archaea that bridge the gap between prokaryotes and eukaryotes.</title>
        <authorList>
            <person name="Spang A."/>
            <person name="Saw J.H."/>
            <person name="Jorgensen S.L."/>
            <person name="Zaremba-Niedzwiedzka K."/>
            <person name="Martijn J."/>
            <person name="Lind A.E."/>
            <person name="van Eijk R."/>
            <person name="Schleper C."/>
            <person name="Guy L."/>
            <person name="Ettema T.J."/>
        </authorList>
    </citation>
    <scope>NUCLEOTIDE SEQUENCE</scope>
</reference>
<protein>
    <submittedName>
        <fullName evidence="1">Uncharacterized protein</fullName>
    </submittedName>
</protein>
<proteinExistence type="predicted"/>
<evidence type="ECO:0000313" key="1">
    <source>
        <dbReference type="EMBL" id="KKL24475.1"/>
    </source>
</evidence>